<organism evidence="1 2">
    <name type="scientific">Sapientia aquatica</name>
    <dbReference type="NCBI Taxonomy" id="1549640"/>
    <lineage>
        <taxon>Bacteria</taxon>
        <taxon>Pseudomonadati</taxon>
        <taxon>Pseudomonadota</taxon>
        <taxon>Betaproteobacteria</taxon>
        <taxon>Burkholderiales</taxon>
        <taxon>Oxalobacteraceae</taxon>
        <taxon>Sapientia</taxon>
    </lineage>
</organism>
<sequence length="61" mass="6835">MTSEYYSIDLDDQPSPKFNPEAICDCRNCFPVCRLVKEPLSPIAQQMRDAMTKHGGSSLQA</sequence>
<evidence type="ECO:0000313" key="2">
    <source>
        <dbReference type="Proteomes" id="UP000294829"/>
    </source>
</evidence>
<accession>A0A4R5W4E9</accession>
<name>A0A4R5W4E9_9BURK</name>
<dbReference type="EMBL" id="SMYL01000003">
    <property type="protein sequence ID" value="TDK66459.1"/>
    <property type="molecule type" value="Genomic_DNA"/>
</dbReference>
<proteinExistence type="predicted"/>
<dbReference type="AlphaFoldDB" id="A0A4R5W4E9"/>
<dbReference type="Proteomes" id="UP000294829">
    <property type="component" value="Unassembled WGS sequence"/>
</dbReference>
<dbReference type="RefSeq" id="WP_133327363.1">
    <property type="nucleotide sequence ID" value="NZ_SMYL01000003.1"/>
</dbReference>
<reference evidence="1 2" key="1">
    <citation type="submission" date="2019-03" db="EMBL/GenBank/DDBJ databases">
        <title>Sapientia aquatica gen. nov., sp. nov., isolated from a crater lake.</title>
        <authorList>
            <person name="Felfoldi T."/>
            <person name="Szabo A."/>
            <person name="Toth E."/>
            <person name="Schumann P."/>
            <person name="Keki Z."/>
            <person name="Marialigeti K."/>
            <person name="Mathe I."/>
        </authorList>
    </citation>
    <scope>NUCLEOTIDE SEQUENCE [LARGE SCALE GENOMIC DNA]</scope>
    <source>
        <strain evidence="1 2">SA-152</strain>
    </source>
</reference>
<protein>
    <submittedName>
        <fullName evidence="1">Uncharacterized protein</fullName>
    </submittedName>
</protein>
<evidence type="ECO:0000313" key="1">
    <source>
        <dbReference type="EMBL" id="TDK66459.1"/>
    </source>
</evidence>
<comment type="caution">
    <text evidence="1">The sequence shown here is derived from an EMBL/GenBank/DDBJ whole genome shotgun (WGS) entry which is preliminary data.</text>
</comment>
<keyword evidence="2" id="KW-1185">Reference proteome</keyword>
<gene>
    <name evidence="1" type="ORF">E2I14_08290</name>
</gene>